<dbReference type="PANTHER" id="PTHR45661">
    <property type="entry name" value="SURFACE ANTIGEN"/>
    <property type="match status" value="1"/>
</dbReference>
<comment type="caution">
    <text evidence="2">The sequence shown here is derived from an EMBL/GenBank/DDBJ whole genome shotgun (WGS) entry which is preliminary data.</text>
</comment>
<proteinExistence type="predicted"/>
<dbReference type="InterPro" id="IPR032675">
    <property type="entry name" value="LRR_dom_sf"/>
</dbReference>
<evidence type="ECO:0000256" key="1">
    <source>
        <dbReference type="SAM" id="MobiDB-lite"/>
    </source>
</evidence>
<keyword evidence="3" id="KW-1185">Reference proteome</keyword>
<protein>
    <submittedName>
        <fullName evidence="2">Uncharacterized protein</fullName>
    </submittedName>
</protein>
<dbReference type="InterPro" id="IPR026906">
    <property type="entry name" value="LRR_5"/>
</dbReference>
<dbReference type="AlphaFoldDB" id="A0A9W7A155"/>
<feature type="region of interest" description="Disordered" evidence="1">
    <location>
        <begin position="1"/>
        <end position="41"/>
    </location>
</feature>
<accession>A0A9W7A155</accession>
<dbReference type="Pfam" id="PF13306">
    <property type="entry name" value="LRR_5"/>
    <property type="match status" value="1"/>
</dbReference>
<evidence type="ECO:0000313" key="3">
    <source>
        <dbReference type="Proteomes" id="UP001165122"/>
    </source>
</evidence>
<sequence length="298" mass="32928">MSKYVATESNDDQWSRKINGEKGAGDEGNENGEGIPEVPPTESLPISTVVCTVPATIDQFMFTPEFRRHFVEFVSVDTLMMLRFVTKGYRDAADAFTDGGVRSGELMVHAGNNLSEEENWDRDWRRKLITRIIFLLNITKVGENACYSARNLVIVDIPEGVESIGHQAFCMCQSLTTVSFPTTLTWIGCWTFAVCRSLENVDLLHTNLQALGYAAFGNCTELKSMTIPDSLQSYGEKVFHGCSKLVPSNLDVGGFMDLPAVPDATSEVIAHLRSLQSPPPPPPPFTLQEFSTDSCIIF</sequence>
<organism evidence="2 3">
    <name type="scientific">Triparma laevis f. longispina</name>
    <dbReference type="NCBI Taxonomy" id="1714387"/>
    <lineage>
        <taxon>Eukaryota</taxon>
        <taxon>Sar</taxon>
        <taxon>Stramenopiles</taxon>
        <taxon>Ochrophyta</taxon>
        <taxon>Bolidophyceae</taxon>
        <taxon>Parmales</taxon>
        <taxon>Triparmaceae</taxon>
        <taxon>Triparma</taxon>
    </lineage>
</organism>
<dbReference type="OrthoDB" id="10264456at2759"/>
<dbReference type="Gene3D" id="3.80.10.10">
    <property type="entry name" value="Ribonuclease Inhibitor"/>
    <property type="match status" value="1"/>
</dbReference>
<dbReference type="InterPro" id="IPR053139">
    <property type="entry name" value="Surface_bspA-like"/>
</dbReference>
<reference evidence="3" key="1">
    <citation type="journal article" date="2023" name="Commun. Biol.">
        <title>Genome analysis of Parmales, the sister group of diatoms, reveals the evolutionary specialization of diatoms from phago-mixotrophs to photoautotrophs.</title>
        <authorList>
            <person name="Ban H."/>
            <person name="Sato S."/>
            <person name="Yoshikawa S."/>
            <person name="Yamada K."/>
            <person name="Nakamura Y."/>
            <person name="Ichinomiya M."/>
            <person name="Sato N."/>
            <person name="Blanc-Mathieu R."/>
            <person name="Endo H."/>
            <person name="Kuwata A."/>
            <person name="Ogata H."/>
        </authorList>
    </citation>
    <scope>NUCLEOTIDE SEQUENCE [LARGE SCALE GENOMIC DNA]</scope>
    <source>
        <strain evidence="3">NIES 3700</strain>
    </source>
</reference>
<name>A0A9W7A155_9STRA</name>
<dbReference type="PANTHER" id="PTHR45661:SF3">
    <property type="entry name" value="IG-LIKE DOMAIN-CONTAINING PROTEIN"/>
    <property type="match status" value="1"/>
</dbReference>
<dbReference type="EMBL" id="BRXW01000495">
    <property type="protein sequence ID" value="GMH60114.1"/>
    <property type="molecule type" value="Genomic_DNA"/>
</dbReference>
<feature type="compositionally biased region" description="Basic and acidic residues" evidence="1">
    <location>
        <begin position="13"/>
        <end position="25"/>
    </location>
</feature>
<gene>
    <name evidence="2" type="ORF">TrLO_g12423</name>
</gene>
<dbReference type="SUPFAM" id="SSF52058">
    <property type="entry name" value="L domain-like"/>
    <property type="match status" value="1"/>
</dbReference>
<dbReference type="Proteomes" id="UP001165122">
    <property type="component" value="Unassembled WGS sequence"/>
</dbReference>
<evidence type="ECO:0000313" key="2">
    <source>
        <dbReference type="EMBL" id="GMH60114.1"/>
    </source>
</evidence>